<evidence type="ECO:0000313" key="2">
    <source>
        <dbReference type="EMBL" id="ADF53330.1"/>
    </source>
</evidence>
<keyword evidence="1" id="KW-1133">Transmembrane helix</keyword>
<keyword evidence="3" id="KW-1185">Reference proteome</keyword>
<dbReference type="AlphaFoldDB" id="D5BHD2"/>
<dbReference type="KEGG" id="zpr:ZPR_3011"/>
<dbReference type="eggNOG" id="COG3209">
    <property type="taxonomic scope" value="Bacteria"/>
</dbReference>
<organism evidence="2 3">
    <name type="scientific">Zunongwangia profunda (strain DSM 18752 / CCTCC AB 206139 / SM-A87)</name>
    <name type="common">Wangia profunda</name>
    <dbReference type="NCBI Taxonomy" id="655815"/>
    <lineage>
        <taxon>Bacteria</taxon>
        <taxon>Pseudomonadati</taxon>
        <taxon>Bacteroidota</taxon>
        <taxon>Flavobacteriia</taxon>
        <taxon>Flavobacteriales</taxon>
        <taxon>Flavobacteriaceae</taxon>
        <taxon>Zunongwangia</taxon>
    </lineage>
</organism>
<name>D5BHD2_ZUNPS</name>
<evidence type="ECO:0000256" key="1">
    <source>
        <dbReference type="SAM" id="Phobius"/>
    </source>
</evidence>
<gene>
    <name evidence="2" type="ordered locus">ZPR_3011</name>
</gene>
<feature type="transmembrane region" description="Helical" evidence="1">
    <location>
        <begin position="12"/>
        <end position="39"/>
    </location>
</feature>
<reference evidence="2 3" key="1">
    <citation type="journal article" date="2010" name="BMC Genomics">
        <title>The complete genome of Zunongwangia profunda SM-A87 reveals its adaptation to the deep-sea environment and ecological role in sedimentary organic nitrogen degradation.</title>
        <authorList>
            <person name="Qin Q.L."/>
            <person name="Zhang X.Y."/>
            <person name="Wang X.M."/>
            <person name="Liu G.M."/>
            <person name="Chen X.L."/>
            <person name="Xie B.B."/>
            <person name="Dang H.Y."/>
            <person name="Zhou B.C."/>
            <person name="Yu J."/>
            <person name="Zhang Y.Z."/>
        </authorList>
    </citation>
    <scope>NUCLEOTIDE SEQUENCE [LARGE SCALE GENOMIC DNA]</scope>
    <source>
        <strain evidence="3">DSM 18752 / CCTCC AB 206139 / SM-A87</strain>
    </source>
</reference>
<keyword evidence="1" id="KW-0472">Membrane</keyword>
<accession>D5BHD2</accession>
<dbReference type="STRING" id="655815.ZPR_3011"/>
<evidence type="ECO:0000313" key="3">
    <source>
        <dbReference type="Proteomes" id="UP000001654"/>
    </source>
</evidence>
<dbReference type="HOGENOM" id="CLU_865869_0_0_10"/>
<dbReference type="EMBL" id="CP001650">
    <property type="protein sequence ID" value="ADF53330.1"/>
    <property type="molecule type" value="Genomic_DNA"/>
</dbReference>
<dbReference type="Proteomes" id="UP000001654">
    <property type="component" value="Chromosome"/>
</dbReference>
<feature type="transmembrane region" description="Helical" evidence="1">
    <location>
        <begin position="51"/>
        <end position="72"/>
    </location>
</feature>
<sequence length="321" mass="33322">MKYNDPSGEFIFAVLAAIAYGELIGAATAAAVYTISAIATNSWSWNGLGTSILYGAIGGAISGGLSIAATLASTSTSSFLQSTTMNMFSEIASQVGTSAVMGDKISVGSVIGSMAGGFVGAKIGNWSGTKGGWFKNAMGKIGFNTLKGGVRGAVTGGVGTAINGGNIGKSMLLGAKNGATGSLIQSSFMIGIFGATYKPSGNQLKYANKMAESFGLSTGDVAWRKGGLYQVLQPFWTDGYEREVTWRRNVATFSSTDPSTMAHEYGHIIQVNQQGWAAFQGRGIFEQLIYGANAYSFGLHPNSNEVGARIMARDLGGAPYY</sequence>
<protein>
    <submittedName>
        <fullName evidence="2">Uncharacterized protein</fullName>
    </submittedName>
</protein>
<proteinExistence type="predicted"/>
<keyword evidence="1" id="KW-0812">Transmembrane</keyword>